<reference evidence="7" key="1">
    <citation type="submission" date="2023-02" db="EMBL/GenBank/DDBJ databases">
        <title>Gut commensal Christensenella minuta modulates host metabolism via a new class of secondary bile acids.</title>
        <authorList>
            <person name="Liu C."/>
        </authorList>
    </citation>
    <scope>NUCLEOTIDE SEQUENCE</scope>
    <source>
        <strain evidence="7">CA70</strain>
    </source>
</reference>
<feature type="transmembrane region" description="Helical" evidence="6">
    <location>
        <begin position="117"/>
        <end position="136"/>
    </location>
</feature>
<sequence>MFVMTYSMEERKHEKNMRVFRMIGAAAATAAGAVIGGLSTDTSSAWYTGLTLSPLQPPPWAFAAIWTVLYILLAVSFIRIVSKRRICRAAAAGYIINIILNALWSPVFFLAHAPLPALIVMAALLVNLFFLLRSVFSEDRPAFVLLLPYLIWLCIAAVLNVSILALN</sequence>
<evidence type="ECO:0000256" key="5">
    <source>
        <dbReference type="ARBA" id="ARBA00023136"/>
    </source>
</evidence>
<dbReference type="InterPro" id="IPR038330">
    <property type="entry name" value="TspO/MBR-related_sf"/>
</dbReference>
<feature type="transmembrane region" description="Helical" evidence="6">
    <location>
        <begin position="143"/>
        <end position="166"/>
    </location>
</feature>
<dbReference type="Pfam" id="PF03073">
    <property type="entry name" value="TspO_MBR"/>
    <property type="match status" value="1"/>
</dbReference>
<feature type="transmembrane region" description="Helical" evidence="6">
    <location>
        <begin position="92"/>
        <end position="111"/>
    </location>
</feature>
<dbReference type="EMBL" id="CP117826">
    <property type="protein sequence ID" value="XCC63321.1"/>
    <property type="molecule type" value="Genomic_DNA"/>
</dbReference>
<dbReference type="GO" id="GO:0033013">
    <property type="term" value="P:tetrapyrrole metabolic process"/>
    <property type="evidence" value="ECO:0007669"/>
    <property type="project" value="UniProtKB-ARBA"/>
</dbReference>
<dbReference type="RefSeq" id="WP_079546813.1">
    <property type="nucleotide sequence ID" value="NZ_CP117826.1"/>
</dbReference>
<proteinExistence type="inferred from homology"/>
<name>A0AAU8AC40_9FIRM</name>
<dbReference type="Gene3D" id="1.20.1260.100">
    <property type="entry name" value="TspO/MBR protein"/>
    <property type="match status" value="1"/>
</dbReference>
<gene>
    <name evidence="7" type="ORF">PUP29_05245</name>
</gene>
<evidence type="ECO:0000256" key="2">
    <source>
        <dbReference type="ARBA" id="ARBA00007524"/>
    </source>
</evidence>
<comment type="subcellular location">
    <subcellularLocation>
        <location evidence="1">Membrane</location>
        <topology evidence="1">Multi-pass membrane protein</topology>
    </subcellularLocation>
</comment>
<dbReference type="PANTHER" id="PTHR10057:SF0">
    <property type="entry name" value="TRANSLOCATOR PROTEIN"/>
    <property type="match status" value="1"/>
</dbReference>
<evidence type="ECO:0000256" key="4">
    <source>
        <dbReference type="ARBA" id="ARBA00022989"/>
    </source>
</evidence>
<dbReference type="CDD" id="cd15904">
    <property type="entry name" value="TSPO_MBR"/>
    <property type="match status" value="1"/>
</dbReference>
<evidence type="ECO:0000256" key="6">
    <source>
        <dbReference type="SAM" id="Phobius"/>
    </source>
</evidence>
<dbReference type="AlphaFoldDB" id="A0AAU8AC40"/>
<dbReference type="PIRSF" id="PIRSF005859">
    <property type="entry name" value="PBR"/>
    <property type="match status" value="1"/>
</dbReference>
<evidence type="ECO:0000313" key="7">
    <source>
        <dbReference type="EMBL" id="XCC63321.1"/>
    </source>
</evidence>
<evidence type="ECO:0000256" key="1">
    <source>
        <dbReference type="ARBA" id="ARBA00004141"/>
    </source>
</evidence>
<accession>A0AAU8AC40</accession>
<dbReference type="GO" id="GO:0016020">
    <property type="term" value="C:membrane"/>
    <property type="evidence" value="ECO:0007669"/>
    <property type="project" value="UniProtKB-SubCell"/>
</dbReference>
<dbReference type="InterPro" id="IPR004307">
    <property type="entry name" value="TspO_MBR"/>
</dbReference>
<keyword evidence="3 6" id="KW-0812">Transmembrane</keyword>
<feature type="transmembrane region" description="Helical" evidence="6">
    <location>
        <begin position="60"/>
        <end position="80"/>
    </location>
</feature>
<keyword evidence="4 6" id="KW-1133">Transmembrane helix</keyword>
<dbReference type="PANTHER" id="PTHR10057">
    <property type="entry name" value="PERIPHERAL-TYPE BENZODIAZEPINE RECEPTOR"/>
    <property type="match status" value="1"/>
</dbReference>
<protein>
    <submittedName>
        <fullName evidence="7">Tryptophan-rich sensory protein</fullName>
    </submittedName>
</protein>
<organism evidence="7">
    <name type="scientific">Christensenella massiliensis</name>
    <dbReference type="NCBI Taxonomy" id="1805714"/>
    <lineage>
        <taxon>Bacteria</taxon>
        <taxon>Bacillati</taxon>
        <taxon>Bacillota</taxon>
        <taxon>Clostridia</taxon>
        <taxon>Christensenellales</taxon>
        <taxon>Christensenellaceae</taxon>
        <taxon>Christensenella</taxon>
    </lineage>
</organism>
<evidence type="ECO:0000256" key="3">
    <source>
        <dbReference type="ARBA" id="ARBA00022692"/>
    </source>
</evidence>
<dbReference type="FunFam" id="1.20.1260.100:FF:000001">
    <property type="entry name" value="translocator protein 2"/>
    <property type="match status" value="1"/>
</dbReference>
<keyword evidence="5 6" id="KW-0472">Membrane</keyword>
<comment type="similarity">
    <text evidence="2">Belongs to the TspO/BZRP family.</text>
</comment>